<feature type="compositionally biased region" description="Basic and acidic residues" evidence="11">
    <location>
        <begin position="39"/>
        <end position="50"/>
    </location>
</feature>
<dbReference type="Gene3D" id="1.10.630.10">
    <property type="entry name" value="Cytochrome P450"/>
    <property type="match status" value="1"/>
</dbReference>
<evidence type="ECO:0000313" key="12">
    <source>
        <dbReference type="EMBL" id="WVZ83217.1"/>
    </source>
</evidence>
<evidence type="ECO:0000256" key="10">
    <source>
        <dbReference type="ARBA" id="ARBA00023136"/>
    </source>
</evidence>
<keyword evidence="6" id="KW-1133">Transmembrane helix</keyword>
<feature type="compositionally biased region" description="Polar residues" evidence="11">
    <location>
        <begin position="1"/>
        <end position="10"/>
    </location>
</feature>
<protein>
    <recommendedName>
        <fullName evidence="14">Cytochrome P450</fullName>
    </recommendedName>
</protein>
<dbReference type="PANTHER" id="PTHR24282:SF196">
    <property type="entry name" value="CYTOCHROME P450 714C2"/>
    <property type="match status" value="1"/>
</dbReference>
<gene>
    <name evidence="12" type="ORF">U9M48_030387</name>
</gene>
<keyword evidence="4" id="KW-0812">Transmembrane</keyword>
<evidence type="ECO:0000256" key="1">
    <source>
        <dbReference type="ARBA" id="ARBA00004370"/>
    </source>
</evidence>
<dbReference type="InterPro" id="IPR036396">
    <property type="entry name" value="Cyt_P450_sf"/>
</dbReference>
<keyword evidence="13" id="KW-1185">Reference proteome</keyword>
<dbReference type="AlphaFoldDB" id="A0AAQ3X2J2"/>
<organism evidence="12 13">
    <name type="scientific">Paspalum notatum var. saurae</name>
    <dbReference type="NCBI Taxonomy" id="547442"/>
    <lineage>
        <taxon>Eukaryota</taxon>
        <taxon>Viridiplantae</taxon>
        <taxon>Streptophyta</taxon>
        <taxon>Embryophyta</taxon>
        <taxon>Tracheophyta</taxon>
        <taxon>Spermatophyta</taxon>
        <taxon>Magnoliopsida</taxon>
        <taxon>Liliopsida</taxon>
        <taxon>Poales</taxon>
        <taxon>Poaceae</taxon>
        <taxon>PACMAD clade</taxon>
        <taxon>Panicoideae</taxon>
        <taxon>Andropogonodae</taxon>
        <taxon>Paspaleae</taxon>
        <taxon>Paspalinae</taxon>
        <taxon>Paspalum</taxon>
    </lineage>
</organism>
<comment type="subcellular location">
    <subcellularLocation>
        <location evidence="1">Membrane</location>
    </subcellularLocation>
</comment>
<keyword evidence="9" id="KW-0503">Monooxygenase</keyword>
<evidence type="ECO:0000256" key="11">
    <source>
        <dbReference type="SAM" id="MobiDB-lite"/>
    </source>
</evidence>
<dbReference type="EMBL" id="CP144751">
    <property type="protein sequence ID" value="WVZ83217.1"/>
    <property type="molecule type" value="Genomic_DNA"/>
</dbReference>
<dbReference type="GO" id="GO:0016020">
    <property type="term" value="C:membrane"/>
    <property type="evidence" value="ECO:0007669"/>
    <property type="project" value="UniProtKB-SubCell"/>
</dbReference>
<dbReference type="SUPFAM" id="SSF48264">
    <property type="entry name" value="Cytochrome P450"/>
    <property type="match status" value="1"/>
</dbReference>
<evidence type="ECO:0000256" key="3">
    <source>
        <dbReference type="ARBA" id="ARBA00022617"/>
    </source>
</evidence>
<dbReference type="GO" id="GO:0004497">
    <property type="term" value="F:monooxygenase activity"/>
    <property type="evidence" value="ECO:0007669"/>
    <property type="project" value="UniProtKB-KW"/>
</dbReference>
<comment type="similarity">
    <text evidence="2">Belongs to the cytochrome P450 family.</text>
</comment>
<dbReference type="GO" id="GO:0006629">
    <property type="term" value="P:lipid metabolic process"/>
    <property type="evidence" value="ECO:0007669"/>
    <property type="project" value="UniProtKB-ARBA"/>
</dbReference>
<evidence type="ECO:0000313" key="13">
    <source>
        <dbReference type="Proteomes" id="UP001341281"/>
    </source>
</evidence>
<reference evidence="12 13" key="1">
    <citation type="submission" date="2024-02" db="EMBL/GenBank/DDBJ databases">
        <title>High-quality chromosome-scale genome assembly of Pensacola bahiagrass (Paspalum notatum Flugge var. saurae).</title>
        <authorList>
            <person name="Vega J.M."/>
            <person name="Podio M."/>
            <person name="Orjuela J."/>
            <person name="Siena L.A."/>
            <person name="Pessino S.C."/>
            <person name="Combes M.C."/>
            <person name="Mariac C."/>
            <person name="Albertini E."/>
            <person name="Pupilli F."/>
            <person name="Ortiz J.P.A."/>
            <person name="Leblanc O."/>
        </authorList>
    </citation>
    <scope>NUCLEOTIDE SEQUENCE [LARGE SCALE GENOMIC DNA]</scope>
    <source>
        <strain evidence="12">R1</strain>
        <tissue evidence="12">Leaf</tissue>
    </source>
</reference>
<dbReference type="Proteomes" id="UP001341281">
    <property type="component" value="Chromosome 07"/>
</dbReference>
<keyword evidence="10" id="KW-0472">Membrane</keyword>
<dbReference type="InterPro" id="IPR050665">
    <property type="entry name" value="Cytochrome_P450_Monooxygen"/>
</dbReference>
<proteinExistence type="inferred from homology"/>
<accession>A0AAQ3X2J2</accession>
<dbReference type="Pfam" id="PF00067">
    <property type="entry name" value="p450"/>
    <property type="match status" value="1"/>
</dbReference>
<sequence>MSTIQQQPAESDQEQEEAGQVAESNKEQKAGGSEQLPESDTKKPEEEGGSDRFCSNYLETLFPLKKFNGSIYPYSTGSMKALFVTDPDMVKELGKYRPAKGEPWYLGKPRYLQGALLGMGIFASNGDLWKHERDKVIVPELLPKKAEGMVHLMVGSANEMLASWENIIDKQGGSAEVVVDETLRNFAADVISKACFGSSYSELSEIFTNIRQLQMALAEQTMIFGVPGSRYLPTNNNIEMWRPEASIRSLILNMAKKRREHI</sequence>
<evidence type="ECO:0000256" key="2">
    <source>
        <dbReference type="ARBA" id="ARBA00010617"/>
    </source>
</evidence>
<evidence type="ECO:0000256" key="8">
    <source>
        <dbReference type="ARBA" id="ARBA00023004"/>
    </source>
</evidence>
<dbReference type="PANTHER" id="PTHR24282">
    <property type="entry name" value="CYTOCHROME P450 FAMILY MEMBER"/>
    <property type="match status" value="1"/>
</dbReference>
<dbReference type="InterPro" id="IPR001128">
    <property type="entry name" value="Cyt_P450"/>
</dbReference>
<dbReference type="GO" id="GO:0020037">
    <property type="term" value="F:heme binding"/>
    <property type="evidence" value="ECO:0007669"/>
    <property type="project" value="InterPro"/>
</dbReference>
<keyword evidence="8" id="KW-0408">Iron</keyword>
<evidence type="ECO:0000256" key="7">
    <source>
        <dbReference type="ARBA" id="ARBA00023002"/>
    </source>
</evidence>
<dbReference type="GO" id="GO:0005506">
    <property type="term" value="F:iron ion binding"/>
    <property type="evidence" value="ECO:0007669"/>
    <property type="project" value="InterPro"/>
</dbReference>
<keyword evidence="3" id="KW-0349">Heme</keyword>
<evidence type="ECO:0000256" key="6">
    <source>
        <dbReference type="ARBA" id="ARBA00022989"/>
    </source>
</evidence>
<evidence type="ECO:0008006" key="14">
    <source>
        <dbReference type="Google" id="ProtNLM"/>
    </source>
</evidence>
<keyword evidence="7" id="KW-0560">Oxidoreductase</keyword>
<keyword evidence="5" id="KW-0479">Metal-binding</keyword>
<feature type="region of interest" description="Disordered" evidence="11">
    <location>
        <begin position="1"/>
        <end position="51"/>
    </location>
</feature>
<name>A0AAQ3X2J2_PASNO</name>
<evidence type="ECO:0000256" key="9">
    <source>
        <dbReference type="ARBA" id="ARBA00023033"/>
    </source>
</evidence>
<dbReference type="GO" id="GO:0016705">
    <property type="term" value="F:oxidoreductase activity, acting on paired donors, with incorporation or reduction of molecular oxygen"/>
    <property type="evidence" value="ECO:0007669"/>
    <property type="project" value="InterPro"/>
</dbReference>
<evidence type="ECO:0000256" key="5">
    <source>
        <dbReference type="ARBA" id="ARBA00022723"/>
    </source>
</evidence>
<evidence type="ECO:0000256" key="4">
    <source>
        <dbReference type="ARBA" id="ARBA00022692"/>
    </source>
</evidence>